<dbReference type="SMART" id="SM00857">
    <property type="entry name" value="Resolvase"/>
    <property type="match status" value="1"/>
</dbReference>
<evidence type="ECO:0000313" key="6">
    <source>
        <dbReference type="EMBL" id="AXE22923.1"/>
    </source>
</evidence>
<dbReference type="EMBL" id="CP030862">
    <property type="protein sequence ID" value="AXE22923.1"/>
    <property type="molecule type" value="Genomic_DNA"/>
</dbReference>
<dbReference type="PANTHER" id="PTHR30461:SF2">
    <property type="entry name" value="SERINE RECOMBINASE PINE-RELATED"/>
    <property type="match status" value="1"/>
</dbReference>
<dbReference type="PROSITE" id="PS51737">
    <property type="entry name" value="RECOMBINASE_DNA_BIND"/>
    <property type="match status" value="1"/>
</dbReference>
<evidence type="ECO:0000256" key="2">
    <source>
        <dbReference type="ARBA" id="ARBA00023172"/>
    </source>
</evidence>
<dbReference type="CDD" id="cd00338">
    <property type="entry name" value="Ser_Recombinase"/>
    <property type="match status" value="1"/>
</dbReference>
<dbReference type="SUPFAM" id="SSF53041">
    <property type="entry name" value="Resolvase-like"/>
    <property type="match status" value="1"/>
</dbReference>
<sequence length="309" mass="34540">MTLMGIATDPAKLCDLYLRRSTLQDNKDTLKAHERDLRDRAQREGLTVREVWTDEASAFKAGVTREKFDKAIAAVVAGEVRHLLVWKLDRLSRRGMRQVGDVLDTFESRNARLVAHMDGLDSSVPQHRGLFAWLAEQARAESYNTSVRTRTTKAEKKRQGAWPGGQPPYGLRVRKGRTTTEHHPKEYATSRRIADLLLSAKSASAIAEKLNADGLTTRRGGKWRSSTITQLAHSPAWAGLMPTHDRYTDDQGRERWRATQEPMLGEDGQPVQVGEGVITPGERARIQAALRLRTSESMANGRRGKPAAQ</sequence>
<feature type="region of interest" description="Disordered" evidence="3">
    <location>
        <begin position="154"/>
        <end position="173"/>
    </location>
</feature>
<evidence type="ECO:0000256" key="1">
    <source>
        <dbReference type="ARBA" id="ARBA00023125"/>
    </source>
</evidence>
<accession>A0A344TWA2</accession>
<organism evidence="6 7">
    <name type="scientific">Streptomyces globosus</name>
    <dbReference type="NCBI Taxonomy" id="68209"/>
    <lineage>
        <taxon>Bacteria</taxon>
        <taxon>Bacillati</taxon>
        <taxon>Actinomycetota</taxon>
        <taxon>Actinomycetes</taxon>
        <taxon>Kitasatosporales</taxon>
        <taxon>Streptomycetaceae</taxon>
        <taxon>Streptomyces</taxon>
    </lineage>
</organism>
<evidence type="ECO:0008006" key="8">
    <source>
        <dbReference type="Google" id="ProtNLM"/>
    </source>
</evidence>
<keyword evidence="2" id="KW-0233">DNA recombination</keyword>
<gene>
    <name evidence="6" type="ORF">C0216_05170</name>
</gene>
<dbReference type="Pfam" id="PF07508">
    <property type="entry name" value="Recombinase"/>
    <property type="match status" value="1"/>
</dbReference>
<name>A0A344TWA2_9ACTN</name>
<dbReference type="Proteomes" id="UP000252004">
    <property type="component" value="Chromosome"/>
</dbReference>
<dbReference type="GO" id="GO:0000150">
    <property type="term" value="F:DNA strand exchange activity"/>
    <property type="evidence" value="ECO:0007669"/>
    <property type="project" value="InterPro"/>
</dbReference>
<dbReference type="AlphaFoldDB" id="A0A344TWA2"/>
<dbReference type="InterPro" id="IPR050639">
    <property type="entry name" value="SSR_resolvase"/>
</dbReference>
<dbReference type="OrthoDB" id="3372479at2"/>
<dbReference type="InterPro" id="IPR038109">
    <property type="entry name" value="DNA_bind_recomb_sf"/>
</dbReference>
<evidence type="ECO:0000259" key="4">
    <source>
        <dbReference type="PROSITE" id="PS51736"/>
    </source>
</evidence>
<proteinExistence type="predicted"/>
<protein>
    <recommendedName>
        <fullName evidence="8">Recombinase family protein</fullName>
    </recommendedName>
</protein>
<feature type="domain" description="Resolvase/invertase-type recombinase catalytic" evidence="4">
    <location>
        <begin position="13"/>
        <end position="160"/>
    </location>
</feature>
<dbReference type="InterPro" id="IPR011109">
    <property type="entry name" value="DNA_bind_recombinase_dom"/>
</dbReference>
<feature type="domain" description="Recombinase" evidence="5">
    <location>
        <begin position="168"/>
        <end position="296"/>
    </location>
</feature>
<dbReference type="InterPro" id="IPR006119">
    <property type="entry name" value="Resolv_N"/>
</dbReference>
<evidence type="ECO:0000313" key="7">
    <source>
        <dbReference type="Proteomes" id="UP000252004"/>
    </source>
</evidence>
<dbReference type="InterPro" id="IPR036162">
    <property type="entry name" value="Resolvase-like_N_sf"/>
</dbReference>
<keyword evidence="1" id="KW-0238">DNA-binding</keyword>
<dbReference type="PROSITE" id="PS51736">
    <property type="entry name" value="RECOMBINASES_3"/>
    <property type="match status" value="1"/>
</dbReference>
<dbReference type="KEGG" id="sgz:C0216_05170"/>
<evidence type="ECO:0000259" key="5">
    <source>
        <dbReference type="PROSITE" id="PS51737"/>
    </source>
</evidence>
<dbReference type="Pfam" id="PF00239">
    <property type="entry name" value="Resolvase"/>
    <property type="match status" value="1"/>
</dbReference>
<dbReference type="PANTHER" id="PTHR30461">
    <property type="entry name" value="DNA-INVERTASE FROM LAMBDOID PROPHAGE"/>
    <property type="match status" value="1"/>
</dbReference>
<dbReference type="GO" id="GO:0003677">
    <property type="term" value="F:DNA binding"/>
    <property type="evidence" value="ECO:0007669"/>
    <property type="project" value="UniProtKB-KW"/>
</dbReference>
<reference evidence="6 7" key="1">
    <citation type="submission" date="2018-01" db="EMBL/GenBank/DDBJ databases">
        <title>Draft genome Sequence of streptomyces globosus LZH-48.</title>
        <authorList>
            <person name="Ran K."/>
            <person name="Li Z."/>
            <person name="Wei S."/>
            <person name="Dong R."/>
        </authorList>
    </citation>
    <scope>NUCLEOTIDE SEQUENCE [LARGE SCALE GENOMIC DNA]</scope>
    <source>
        <strain evidence="6 7">LZH-48</strain>
    </source>
</reference>
<dbReference type="Gene3D" id="3.90.1750.20">
    <property type="entry name" value="Putative Large Serine Recombinase, Chain B, Domain 2"/>
    <property type="match status" value="1"/>
</dbReference>
<evidence type="ECO:0000256" key="3">
    <source>
        <dbReference type="SAM" id="MobiDB-lite"/>
    </source>
</evidence>
<dbReference type="Gene3D" id="3.40.50.1390">
    <property type="entry name" value="Resolvase, N-terminal catalytic domain"/>
    <property type="match status" value="1"/>
</dbReference>
<keyword evidence="7" id="KW-1185">Reference proteome</keyword>